<reference evidence="1" key="1">
    <citation type="submission" date="2022-11" db="EMBL/GenBank/DDBJ databases">
        <title>Genome Sequence of Nemania bipapillata.</title>
        <authorList>
            <person name="Buettner E."/>
        </authorList>
    </citation>
    <scope>NUCLEOTIDE SEQUENCE</scope>
    <source>
        <strain evidence="1">CP14</strain>
    </source>
</reference>
<evidence type="ECO:0000313" key="2">
    <source>
        <dbReference type="Proteomes" id="UP001153334"/>
    </source>
</evidence>
<dbReference type="EMBL" id="JAPESX010000382">
    <property type="protein sequence ID" value="KAJ8121600.1"/>
    <property type="molecule type" value="Genomic_DNA"/>
</dbReference>
<protein>
    <submittedName>
        <fullName evidence="1">Uncharacterized protein</fullName>
    </submittedName>
</protein>
<gene>
    <name evidence="1" type="ORF">ONZ43_g1990</name>
</gene>
<organism evidence="1 2">
    <name type="scientific">Nemania bipapillata</name>
    <dbReference type="NCBI Taxonomy" id="110536"/>
    <lineage>
        <taxon>Eukaryota</taxon>
        <taxon>Fungi</taxon>
        <taxon>Dikarya</taxon>
        <taxon>Ascomycota</taxon>
        <taxon>Pezizomycotina</taxon>
        <taxon>Sordariomycetes</taxon>
        <taxon>Xylariomycetidae</taxon>
        <taxon>Xylariales</taxon>
        <taxon>Xylariaceae</taxon>
        <taxon>Nemania</taxon>
    </lineage>
</organism>
<accession>A0ACC2J2G3</accession>
<dbReference type="Proteomes" id="UP001153334">
    <property type="component" value="Unassembled WGS sequence"/>
</dbReference>
<proteinExistence type="predicted"/>
<evidence type="ECO:0000313" key="1">
    <source>
        <dbReference type="EMBL" id="KAJ8121600.1"/>
    </source>
</evidence>
<keyword evidence="2" id="KW-1185">Reference proteome</keyword>
<sequence length="544" mass="58994">MVVSTTKQLEDTYLLWHRFSFSSDSRSWDAVAVPSWVGNKLNSAFSIIISLALVQFWTIVLSLILYVALKRYQNDASRLDPLAVTLWNKKGDLVDSLREMIGFDNKDWTRPWLLIAITISISAGVAKTAITVLVAPLIILNHAAPVNPAAVYAPDNSQNASAVQAARFALEVPRFFRALGSAVVDSEIRKKVQISSATLLGQRENGEEILRVNYSYGATGADFGIQKYFDLQFNVTGSCFTEYGWYNGTGEDTNGIPVDVYVTPFRGPQPESSLLDGVQPSAKFYLGDTLIPGELKESNSTWGAVVSSVGRKSFSIGTDPWYLTTPSADSTDANNVVTYGRPGLSCWQDDVWSYHGQKSSTVDLAQLPGLNLSNTTLGMLSQYLGTPVVQAAGFQLQTSALMSSTTSLDQIFDAGISSFHDDLERLLLTAYVATINCLTDTTLYPPEADRSVPNAAVGNFGVVPDDVDYVVWSPQIATLSTLVIIIIPTILVGTWLLAIILIYFTPVGVVAILDSSSLQAGEKESRPNASVAGDIEGAKQPEKQ</sequence>
<comment type="caution">
    <text evidence="1">The sequence shown here is derived from an EMBL/GenBank/DDBJ whole genome shotgun (WGS) entry which is preliminary data.</text>
</comment>
<name>A0ACC2J2G3_9PEZI</name>